<organism evidence="2">
    <name type="scientific">Vibrio cholerae</name>
    <dbReference type="NCBI Taxonomy" id="666"/>
    <lineage>
        <taxon>Bacteria</taxon>
        <taxon>Pseudomonadati</taxon>
        <taxon>Pseudomonadota</taxon>
        <taxon>Gammaproteobacteria</taxon>
        <taxon>Vibrionales</taxon>
        <taxon>Vibrionaceae</taxon>
        <taxon>Vibrio</taxon>
    </lineage>
</organism>
<protein>
    <recommendedName>
        <fullName evidence="1">BioF2-like acetyltransferase domain-containing protein</fullName>
    </recommendedName>
</protein>
<reference evidence="2" key="2">
    <citation type="journal article" date="2011" name="Appl. Environ. Microbiol.">
        <title>Genetic Diversity of O-Antigen Biosynthesis Regions in Vibrio cholerae.</title>
        <authorList>
            <person name="Aydanian A."/>
            <person name="Tang L."/>
            <person name="Morris J.G."/>
            <person name="Johnson J.A."/>
            <person name="Stine O.C."/>
        </authorList>
    </citation>
    <scope>NUCLEOTIDE SEQUENCE</scope>
    <source>
        <strain evidence="2">CO845</strain>
    </source>
</reference>
<dbReference type="AlphaFoldDB" id="D6NM12"/>
<feature type="domain" description="BioF2-like acetyltransferase" evidence="1">
    <location>
        <begin position="155"/>
        <end position="277"/>
    </location>
</feature>
<name>D6NM12_VIBCL</name>
<dbReference type="InterPro" id="IPR038740">
    <property type="entry name" value="BioF2-like_GNAT_dom"/>
</dbReference>
<dbReference type="Pfam" id="PF13480">
    <property type="entry name" value="Acetyltransf_6"/>
    <property type="match status" value="1"/>
</dbReference>
<sequence>MSESMINKEKYRQLCEEEPTIPIFSQAWWLDAVARDNWDVCIVEKGDKIQATMPYIIQKKFGLTLLTQPKLTQTLGPWLRPSTAKYSKQLSQQKDLMEALIDQLPKYHYFSQNWHYSNTNWLPFYWKGFEQITRYTYLIDDLSNIDDVWDSSLANIRTDIRKAENKFNLVVKENLPFSDFLLLNRQTFLRQGMQLPYSESFVNQLVFTAKDRNQCRWFIAQDNEGRNHAGVLLVWDSESAYYLMGGGDPDLRNSGATSLCMWEAIKFASTVTKRFDFEGSMIEPVERFFRAFGAKQTPYFALTHRPSRWLNTAIHFKKALKGQA</sequence>
<evidence type="ECO:0000259" key="1">
    <source>
        <dbReference type="Pfam" id="PF13480"/>
    </source>
</evidence>
<evidence type="ECO:0000313" key="2">
    <source>
        <dbReference type="EMBL" id="ADF80997.1"/>
    </source>
</evidence>
<reference evidence="2" key="1">
    <citation type="submission" date="2010-01" db="EMBL/GenBank/DDBJ databases">
        <authorList>
            <person name="Aydanian A.G."/>
            <person name="Johnson J.A."/>
            <person name="Tang L."/>
            <person name="Morris J.G.Jr."/>
            <person name="Nair G.B."/>
            <person name="Stine O.C."/>
        </authorList>
    </citation>
    <scope>NUCLEOTIDE SEQUENCE</scope>
    <source>
        <strain evidence="2">CO845</strain>
    </source>
</reference>
<dbReference type="EMBL" id="GU576499">
    <property type="protein sequence ID" value="ADF80997.1"/>
    <property type="molecule type" value="Genomic_DNA"/>
</dbReference>
<accession>D6NM12</accession>
<dbReference type="InterPro" id="IPR016181">
    <property type="entry name" value="Acyl_CoA_acyltransferase"/>
</dbReference>
<dbReference type="Gene3D" id="3.40.630.30">
    <property type="match status" value="1"/>
</dbReference>
<dbReference type="SUPFAM" id="SSF55729">
    <property type="entry name" value="Acyl-CoA N-acyltransferases (Nat)"/>
    <property type="match status" value="1"/>
</dbReference>
<proteinExistence type="predicted"/>